<evidence type="ECO:0000313" key="5">
    <source>
        <dbReference type="EMBL" id="MDR6332924.1"/>
    </source>
</evidence>
<dbReference type="PANTHER" id="PTHR43333">
    <property type="entry name" value="2-HACID_DH_C DOMAIN-CONTAINING PROTEIN"/>
    <property type="match status" value="1"/>
</dbReference>
<proteinExistence type="predicted"/>
<sequence length="308" mass="33393">MALLYMADPARGEVWRRLIGDMAPDIDVRIWPDMGDPADIRWVAVWDVRVDLAATFPNLEVVFSTGAGVDHLDLTRIPPGIPVVRMVEPGIVEGMVEYVTMAVLALHRDLPTYIDQQKRNAWVPHYETPAAQRRVGVMGLGSLGQAALKGLAAFGFPLAGWSRSPRYIPNVETFAGEAGLAPFLARTDILVCLLPLTAETRGILDARLFAQLPAGARIVNAGRGGHVVATDLIAALDAGTLSAAVLDVTEPEPLPPEHPFWSHPRILLTPHVASLTRPETAVVSLLENLRRHAAGEPMIGLVERSRGY</sequence>
<dbReference type="CDD" id="cd12164">
    <property type="entry name" value="GDH_like_2"/>
    <property type="match status" value="1"/>
</dbReference>
<accession>A0A9W6CL76</accession>
<dbReference type="EMBL" id="JAVDPY010000002">
    <property type="protein sequence ID" value="MDR6332924.1"/>
    <property type="molecule type" value="Genomic_DNA"/>
</dbReference>
<comment type="caution">
    <text evidence="4">The sequence shown here is derived from an EMBL/GenBank/DDBJ whole genome shotgun (WGS) entry which is preliminary data.</text>
</comment>
<dbReference type="Gene3D" id="3.40.50.720">
    <property type="entry name" value="NAD(P)-binding Rossmann-like Domain"/>
    <property type="match status" value="2"/>
</dbReference>
<organism evidence="4 6">
    <name type="scientific">Xanthobacter flavus</name>
    <dbReference type="NCBI Taxonomy" id="281"/>
    <lineage>
        <taxon>Bacteria</taxon>
        <taxon>Pseudomonadati</taxon>
        <taxon>Pseudomonadota</taxon>
        <taxon>Alphaproteobacteria</taxon>
        <taxon>Hyphomicrobiales</taxon>
        <taxon>Xanthobacteraceae</taxon>
        <taxon>Xanthobacter</taxon>
    </lineage>
</organism>
<gene>
    <name evidence="5" type="ORF">GGQ86_001388</name>
    <name evidence="4" type="ORF">XFLAVUS301_08760</name>
</gene>
<feature type="domain" description="D-isomer specific 2-hydroxyacid dehydrogenase NAD-binding" evidence="3">
    <location>
        <begin position="101"/>
        <end position="273"/>
    </location>
</feature>
<dbReference type="Pfam" id="PF02826">
    <property type="entry name" value="2-Hacid_dh_C"/>
    <property type="match status" value="1"/>
</dbReference>
<dbReference type="Proteomes" id="UP001245370">
    <property type="component" value="Unassembled WGS sequence"/>
</dbReference>
<evidence type="ECO:0000256" key="1">
    <source>
        <dbReference type="ARBA" id="ARBA00023002"/>
    </source>
</evidence>
<keyword evidence="2" id="KW-0520">NAD</keyword>
<name>A0A9W6CL76_XANFL</name>
<keyword evidence="7" id="KW-1185">Reference proteome</keyword>
<dbReference type="SUPFAM" id="SSF52283">
    <property type="entry name" value="Formate/glycerate dehydrogenase catalytic domain-like"/>
    <property type="match status" value="1"/>
</dbReference>
<dbReference type="InterPro" id="IPR036291">
    <property type="entry name" value="NAD(P)-bd_dom_sf"/>
</dbReference>
<dbReference type="GO" id="GO:0016618">
    <property type="term" value="F:hydroxypyruvate reductase [NAD(P)H] activity"/>
    <property type="evidence" value="ECO:0007669"/>
    <property type="project" value="UniProtKB-EC"/>
</dbReference>
<dbReference type="GO" id="GO:0051287">
    <property type="term" value="F:NAD binding"/>
    <property type="evidence" value="ECO:0007669"/>
    <property type="project" value="InterPro"/>
</dbReference>
<dbReference type="InterPro" id="IPR029753">
    <property type="entry name" value="D-isomer_DH_CS"/>
</dbReference>
<dbReference type="PANTHER" id="PTHR43333:SF1">
    <property type="entry name" value="D-ISOMER SPECIFIC 2-HYDROXYACID DEHYDROGENASE NAD-BINDING DOMAIN-CONTAINING PROTEIN"/>
    <property type="match status" value="1"/>
</dbReference>
<dbReference type="RefSeq" id="WP_281805684.1">
    <property type="nucleotide sequence ID" value="NZ_BSDO01000001.1"/>
</dbReference>
<evidence type="ECO:0000313" key="4">
    <source>
        <dbReference type="EMBL" id="GLI21202.1"/>
    </source>
</evidence>
<reference evidence="5 7" key="2">
    <citation type="submission" date="2023-07" db="EMBL/GenBank/DDBJ databases">
        <title>Genomic Encyclopedia of Type Strains, Phase IV (KMG-IV): sequencing the most valuable type-strain genomes for metagenomic binning, comparative biology and taxonomic classification.</title>
        <authorList>
            <person name="Goeker M."/>
        </authorList>
    </citation>
    <scope>NUCLEOTIDE SEQUENCE [LARGE SCALE GENOMIC DNA]</scope>
    <source>
        <strain evidence="5 7">DSM 338</strain>
    </source>
</reference>
<evidence type="ECO:0000256" key="2">
    <source>
        <dbReference type="ARBA" id="ARBA00023027"/>
    </source>
</evidence>
<dbReference type="PROSITE" id="PS00671">
    <property type="entry name" value="D_2_HYDROXYACID_DH_3"/>
    <property type="match status" value="1"/>
</dbReference>
<dbReference type="EC" id="1.1.1.81" evidence="5"/>
<reference evidence="4" key="1">
    <citation type="submission" date="2022-12" db="EMBL/GenBank/DDBJ databases">
        <title>Reference genome sequencing for broad-spectrum identification of bacterial and archaeal isolates by mass spectrometry.</title>
        <authorList>
            <person name="Sekiguchi Y."/>
            <person name="Tourlousse D.M."/>
        </authorList>
    </citation>
    <scope>NUCLEOTIDE SEQUENCE</scope>
    <source>
        <strain evidence="4">301</strain>
    </source>
</reference>
<keyword evidence="1 5" id="KW-0560">Oxidoreductase</keyword>
<evidence type="ECO:0000259" key="3">
    <source>
        <dbReference type="Pfam" id="PF02826"/>
    </source>
</evidence>
<dbReference type="EC" id="1.1.1.79" evidence="5"/>
<dbReference type="GeneID" id="95761670"/>
<dbReference type="EMBL" id="BSDO01000001">
    <property type="protein sequence ID" value="GLI21202.1"/>
    <property type="molecule type" value="Genomic_DNA"/>
</dbReference>
<protein>
    <submittedName>
        <fullName evidence="4">Glyoxylate/hydroxypyruvate reductase A</fullName>
        <ecNumber evidence="5">1.1.1.79</ecNumber>
        <ecNumber evidence="5">1.1.1.81</ecNumber>
    </submittedName>
</protein>
<evidence type="ECO:0000313" key="7">
    <source>
        <dbReference type="Proteomes" id="UP001245370"/>
    </source>
</evidence>
<dbReference type="AlphaFoldDB" id="A0A9W6CL76"/>
<dbReference type="SUPFAM" id="SSF51735">
    <property type="entry name" value="NAD(P)-binding Rossmann-fold domains"/>
    <property type="match status" value="1"/>
</dbReference>
<dbReference type="Proteomes" id="UP001144397">
    <property type="component" value="Unassembled WGS sequence"/>
</dbReference>
<dbReference type="InterPro" id="IPR006140">
    <property type="entry name" value="D-isomer_DH_NAD-bd"/>
</dbReference>
<evidence type="ECO:0000313" key="6">
    <source>
        <dbReference type="Proteomes" id="UP001144397"/>
    </source>
</evidence>
<dbReference type="GO" id="GO:0030267">
    <property type="term" value="F:glyoxylate reductase (NADPH) activity"/>
    <property type="evidence" value="ECO:0007669"/>
    <property type="project" value="UniProtKB-EC"/>
</dbReference>